<feature type="transmembrane region" description="Helical" evidence="5">
    <location>
        <begin position="111"/>
        <end position="128"/>
    </location>
</feature>
<gene>
    <name evidence="6" type="ORF">Rsub_10572</name>
</gene>
<comment type="subcellular location">
    <subcellularLocation>
        <location evidence="1">Membrane</location>
        <topology evidence="1">Multi-pass membrane protein</topology>
    </subcellularLocation>
</comment>
<dbReference type="AlphaFoldDB" id="A0A2V0PJS5"/>
<feature type="transmembrane region" description="Helical" evidence="5">
    <location>
        <begin position="135"/>
        <end position="153"/>
    </location>
</feature>
<feature type="transmembrane region" description="Helical" evidence="5">
    <location>
        <begin position="173"/>
        <end position="193"/>
    </location>
</feature>
<comment type="caution">
    <text evidence="6">The sequence shown here is derived from an EMBL/GenBank/DDBJ whole genome shotgun (WGS) entry which is preliminary data.</text>
</comment>
<reference evidence="6 7" key="1">
    <citation type="journal article" date="2018" name="Sci. Rep.">
        <title>Raphidocelis subcapitata (=Pseudokirchneriella subcapitata) provides an insight into genome evolution and environmental adaptations in the Sphaeropleales.</title>
        <authorList>
            <person name="Suzuki S."/>
            <person name="Yamaguchi H."/>
            <person name="Nakajima N."/>
            <person name="Kawachi M."/>
        </authorList>
    </citation>
    <scope>NUCLEOTIDE SEQUENCE [LARGE SCALE GENOMIC DNA]</scope>
    <source>
        <strain evidence="6 7">NIES-35</strain>
    </source>
</reference>
<dbReference type="EMBL" id="BDRX01000117">
    <property type="protein sequence ID" value="GBF98160.1"/>
    <property type="molecule type" value="Genomic_DNA"/>
</dbReference>
<keyword evidence="7" id="KW-1185">Reference proteome</keyword>
<evidence type="ECO:0000256" key="2">
    <source>
        <dbReference type="ARBA" id="ARBA00022692"/>
    </source>
</evidence>
<dbReference type="OrthoDB" id="530204at2759"/>
<keyword evidence="3 5" id="KW-1133">Transmembrane helix</keyword>
<evidence type="ECO:0000313" key="7">
    <source>
        <dbReference type="Proteomes" id="UP000247498"/>
    </source>
</evidence>
<name>A0A2V0PJS5_9CHLO</name>
<keyword evidence="2 5" id="KW-0812">Transmembrane</keyword>
<organism evidence="6 7">
    <name type="scientific">Raphidocelis subcapitata</name>
    <dbReference type="NCBI Taxonomy" id="307507"/>
    <lineage>
        <taxon>Eukaryota</taxon>
        <taxon>Viridiplantae</taxon>
        <taxon>Chlorophyta</taxon>
        <taxon>core chlorophytes</taxon>
        <taxon>Chlorophyceae</taxon>
        <taxon>CS clade</taxon>
        <taxon>Sphaeropleales</taxon>
        <taxon>Selenastraceae</taxon>
        <taxon>Raphidocelis</taxon>
    </lineage>
</organism>
<evidence type="ECO:0000256" key="3">
    <source>
        <dbReference type="ARBA" id="ARBA00022989"/>
    </source>
</evidence>
<evidence type="ECO:0000313" key="6">
    <source>
        <dbReference type="EMBL" id="GBF98160.1"/>
    </source>
</evidence>
<dbReference type="STRING" id="307507.A0A2V0PJS5"/>
<dbReference type="GO" id="GO:0016020">
    <property type="term" value="C:membrane"/>
    <property type="evidence" value="ECO:0007669"/>
    <property type="project" value="UniProtKB-SubCell"/>
</dbReference>
<dbReference type="Pfam" id="PF03006">
    <property type="entry name" value="HlyIII"/>
    <property type="match status" value="1"/>
</dbReference>
<dbReference type="Proteomes" id="UP000247498">
    <property type="component" value="Unassembled WGS sequence"/>
</dbReference>
<dbReference type="GO" id="GO:0009744">
    <property type="term" value="P:response to sucrose"/>
    <property type="evidence" value="ECO:0007669"/>
    <property type="project" value="UniProtKB-ARBA"/>
</dbReference>
<keyword evidence="4 5" id="KW-0472">Membrane</keyword>
<evidence type="ECO:0000256" key="1">
    <source>
        <dbReference type="ARBA" id="ARBA00004141"/>
    </source>
</evidence>
<feature type="transmembrane region" description="Helical" evidence="5">
    <location>
        <begin position="51"/>
        <end position="72"/>
    </location>
</feature>
<protein>
    <submittedName>
        <fullName evidence="6">Uncharacterized protein</fullName>
    </submittedName>
</protein>
<accession>A0A2V0PJS5</accession>
<dbReference type="InterPro" id="IPR004254">
    <property type="entry name" value="AdipoR/HlyIII-related"/>
</dbReference>
<sequence>MTVAAVTEEPGRGGRLKRVDSFRPPGAPAGTWPHTPWHVCVLYDPYERINVWSHGAPGIALVLLGAAAAAGLAPGGSPLAVFCACAAVTHLFSAVTHVWPDSHALEKLDHFGIVALILGTPATQLMAMHPHGDTTCMAACSIVLLLAALLPPLPRTLGFMAGGAIMVFHYTYIINLSLAVQIALYVAGGFAFVRNSGHERMWHWATDHHLLHYSVTIACAMHCHNLLQLTAAQASTL</sequence>
<proteinExistence type="predicted"/>
<feature type="transmembrane region" description="Helical" evidence="5">
    <location>
        <begin position="79"/>
        <end position="99"/>
    </location>
</feature>
<evidence type="ECO:0000256" key="5">
    <source>
        <dbReference type="SAM" id="Phobius"/>
    </source>
</evidence>
<dbReference type="InParanoid" id="A0A2V0PJS5"/>
<evidence type="ECO:0000256" key="4">
    <source>
        <dbReference type="ARBA" id="ARBA00023136"/>
    </source>
</evidence>